<accession>A0A410RK67</accession>
<organism evidence="2 3">
    <name type="scientific">Corallococcus coralloides</name>
    <name type="common">Myxococcus coralloides</name>
    <dbReference type="NCBI Taxonomy" id="184914"/>
    <lineage>
        <taxon>Bacteria</taxon>
        <taxon>Pseudomonadati</taxon>
        <taxon>Myxococcota</taxon>
        <taxon>Myxococcia</taxon>
        <taxon>Myxococcales</taxon>
        <taxon>Cystobacterineae</taxon>
        <taxon>Myxococcaceae</taxon>
        <taxon>Corallococcus</taxon>
    </lineage>
</organism>
<evidence type="ECO:0000313" key="3">
    <source>
        <dbReference type="Proteomes" id="UP000288758"/>
    </source>
</evidence>
<feature type="transmembrane region" description="Helical" evidence="1">
    <location>
        <begin position="106"/>
        <end position="135"/>
    </location>
</feature>
<feature type="transmembrane region" description="Helical" evidence="1">
    <location>
        <begin position="78"/>
        <end position="100"/>
    </location>
</feature>
<feature type="transmembrane region" description="Helical" evidence="1">
    <location>
        <begin position="42"/>
        <end position="66"/>
    </location>
</feature>
<dbReference type="AlphaFoldDB" id="A0A410RK67"/>
<reference evidence="2 3" key="1">
    <citation type="submission" date="2018-12" db="EMBL/GenBank/DDBJ databases">
        <title>Complete Genome Sequence of the Corallopyronin A producing Myxobacterium Corallococcus coralloides B035.</title>
        <authorList>
            <person name="Bouhired S.M."/>
            <person name="Rupp O."/>
            <person name="Blom J."/>
            <person name="Schaeberle T.F."/>
            <person name="Kehraus S."/>
            <person name="Schiefer A."/>
            <person name="Pfarr K."/>
            <person name="Goesmann A."/>
            <person name="Hoerauf A."/>
            <person name="Koenig G.M."/>
        </authorList>
    </citation>
    <scope>NUCLEOTIDE SEQUENCE [LARGE SCALE GENOMIC DNA]</scope>
    <source>
        <strain evidence="2 3">B035</strain>
    </source>
</reference>
<proteinExistence type="predicted"/>
<name>A0A410RK67_CORCK</name>
<gene>
    <name evidence="2" type="ORF">EJ065_0659</name>
</gene>
<keyword evidence="1" id="KW-0812">Transmembrane</keyword>
<sequence>MNAMRMSTVMALTAGFGLVVHPLGMGVAWLLGQEHAGMSLGSFFFAGAFALVPLLVLVGGGGGLALGIRKSRARTWGLVAGAWSAPLFALAAQVLGWSVASKDAQGALAFLFLPTYAAMASGLLALAVFLACWLAERLRRA</sequence>
<keyword evidence="1" id="KW-1133">Transmembrane helix</keyword>
<dbReference type="EMBL" id="CP034669">
    <property type="protein sequence ID" value="QAT82266.1"/>
    <property type="molecule type" value="Genomic_DNA"/>
</dbReference>
<evidence type="ECO:0000313" key="2">
    <source>
        <dbReference type="EMBL" id="QAT82266.1"/>
    </source>
</evidence>
<protein>
    <submittedName>
        <fullName evidence="2">Uncharacterized protein</fullName>
    </submittedName>
</protein>
<keyword evidence="1" id="KW-0472">Membrane</keyword>
<dbReference type="Proteomes" id="UP000288758">
    <property type="component" value="Chromosome"/>
</dbReference>
<evidence type="ECO:0000256" key="1">
    <source>
        <dbReference type="SAM" id="Phobius"/>
    </source>
</evidence>
<dbReference type="RefSeq" id="WP_128794625.1">
    <property type="nucleotide sequence ID" value="NZ_CP034669.1"/>
</dbReference>